<evidence type="ECO:0000259" key="2">
    <source>
        <dbReference type="Pfam" id="PF06605"/>
    </source>
</evidence>
<dbReference type="Pfam" id="PF06605">
    <property type="entry name" value="Prophage_tail"/>
    <property type="match status" value="1"/>
</dbReference>
<reference evidence="5" key="2">
    <citation type="journal article" date="2011" name="J. Biotechnol.">
        <title>Genome sequence of B. amyloliquefaciens type strain DSM7(T) reveals differences to plant-associated B. amyloliquefaciens FZB42.</title>
        <authorList>
            <person name="Ruckert C."/>
            <person name="Blom J."/>
            <person name="Chen X."/>
            <person name="Reva O."/>
            <person name="Borriss R."/>
        </authorList>
    </citation>
    <scope>NUCLEOTIDE SEQUENCE [LARGE SCALE GENOMIC DNA]</scope>
    <source>
        <strain evidence="5">DSM 7</strain>
    </source>
</reference>
<evidence type="ECO:0000313" key="4">
    <source>
        <dbReference type="EMBL" id="CBI44021.1"/>
    </source>
</evidence>
<dbReference type="Gene3D" id="6.20.110.10">
    <property type="match status" value="1"/>
</dbReference>
<dbReference type="Gene3D" id="2.60.120.260">
    <property type="entry name" value="Galactose-binding domain-like"/>
    <property type="match status" value="1"/>
</dbReference>
<evidence type="ECO:0000256" key="1">
    <source>
        <dbReference type="SAM" id="Coils"/>
    </source>
</evidence>
<dbReference type="EMBL" id="FN597644">
    <property type="protein sequence ID" value="CBI44021.1"/>
    <property type="molecule type" value="Genomic_DNA"/>
</dbReference>
<evidence type="ECO:0000259" key="3">
    <source>
        <dbReference type="Pfam" id="PF18994"/>
    </source>
</evidence>
<gene>
    <name evidence="4" type="ordered locus">BAMF_2895</name>
</gene>
<sequence length="626" mass="70764">MNQMYVLDRNTKTKYGLPFVEPKVNDNVNGKKDLSFSIILNEANQLEFNALVGRNFILLDEVRFKEQQYFINTPTIKQEGDVLSKDITATHIYAFRASKHLVHDTIEGYKTLDEALSHALKGSEFKYVIMNDAKNIKSVKLENFGAKKSLELMDEIITNYGVEFIVDNTTIYVYKKAGKEIVKTLDSTVNLKSLTITITEDNTTTRVKGYGKAKEEKDTLGDETLSYKSKSGSWSYDDSLKADFTKKIGSSFTFSFTGTGFKFKTLVSKLGGKWEFKIGDKKKTISVYEKDGNPTEKEFEIIRGLESKEYSVTATFKNRDSNNPNTKTAKKTDPVMYLLRGNIITVYRTYKNEDEKYVFPPVVYKHPDENKFLINGQPSWAETVTDDSIKTKEDMEKLLKTKVNPYPEVTFDVDYNELLDAVMAGVEDVIQAGDTIKVRAKTKLNGITYEDKIRITGNAYNPLDLSQPQSLTVNGGYIKSRIDLEVEEKKRAKNQEQAIKNYEAQLKAGLTEINIMKQQSSTETYQTTNTYTYSIEYTGGQWNVVSGDGFTTINNSTLVLNTDDDFDFSYVTCESSAILRDKGISLFSDYQDTDKVLISFTQDGKTIVPTAVPDGARVKILIIGTK</sequence>
<keyword evidence="1" id="KW-0175">Coiled coil</keyword>
<name>A0A9P1JJR6_BACAS</name>
<dbReference type="Pfam" id="PF18994">
    <property type="entry name" value="Prophage_tailD1"/>
    <property type="match status" value="1"/>
</dbReference>
<dbReference type="KEGG" id="bao:BAMF_2895"/>
<protein>
    <submittedName>
        <fullName evidence="4">Phage autolysin (Amidase) homolog</fullName>
    </submittedName>
</protein>
<dbReference type="AlphaFoldDB" id="A0A9P1JJR6"/>
<feature type="domain" description="Tail spike" evidence="2">
    <location>
        <begin position="100"/>
        <end position="471"/>
    </location>
</feature>
<reference evidence="4 5" key="1">
    <citation type="journal article" date="2011" name="Int. J. Syst. Evol. Microbiol.">
        <title>Relationship of Bacillus amyloliquefaciens clades associated with strains DSM 7T and FZB42T: a proposal for Bacillus amyloliquefaciens subsp. amyloliquefaciens subsp. nov. and Bacillus amyloliquefaciens subsp. plantarum subsp. nov. based on complete genome sequence comparisons.</title>
        <authorList>
            <person name="Borriss R."/>
            <person name="Chen X.H."/>
            <person name="Rueckert C."/>
            <person name="Blom J."/>
            <person name="Becker A."/>
            <person name="Baumgarth B."/>
            <person name="Fan B."/>
            <person name="Pukall R."/>
            <person name="Schumann P."/>
            <person name="Sproer C."/>
            <person name="Junge H."/>
            <person name="Vater J."/>
            <person name="Puhler A."/>
            <person name="Klenk H.P."/>
        </authorList>
    </citation>
    <scope>NUCLEOTIDE SEQUENCE [LARGE SCALE GENOMIC DNA]</scope>
    <source>
        <strain evidence="5">DSM 7</strain>
    </source>
</reference>
<keyword evidence="5" id="KW-1185">Reference proteome</keyword>
<dbReference type="Proteomes" id="UP000006562">
    <property type="component" value="Chromosome"/>
</dbReference>
<proteinExistence type="predicted"/>
<accession>A0A9P1JJR6</accession>
<feature type="coiled-coil region" evidence="1">
    <location>
        <begin position="485"/>
        <end position="519"/>
    </location>
</feature>
<dbReference type="InterPro" id="IPR044051">
    <property type="entry name" value="Prophage_tail_N"/>
</dbReference>
<feature type="domain" description="Prophage endopeptidase tail N-terminal" evidence="3">
    <location>
        <begin position="5"/>
        <end position="91"/>
    </location>
</feature>
<dbReference type="InterPro" id="IPR010572">
    <property type="entry name" value="Tail_dom"/>
</dbReference>
<evidence type="ECO:0000313" key="5">
    <source>
        <dbReference type="Proteomes" id="UP000006562"/>
    </source>
</evidence>
<dbReference type="Gene3D" id="3.55.50.40">
    <property type="match status" value="1"/>
</dbReference>
<organism evidence="4 5">
    <name type="scientific">Bacillus amyloliquefaciens (strain ATCC 23350 / DSM 7 / BCRC 11601 / CCUG 28519 / NBRC 15535 / NRRL B-14393 / F)</name>
    <dbReference type="NCBI Taxonomy" id="692420"/>
    <lineage>
        <taxon>Bacteria</taxon>
        <taxon>Bacillati</taxon>
        <taxon>Bacillota</taxon>
        <taxon>Bacilli</taxon>
        <taxon>Bacillales</taxon>
        <taxon>Bacillaceae</taxon>
        <taxon>Bacillus</taxon>
        <taxon>Bacillus amyloliquefaciens group</taxon>
    </lineage>
</organism>